<keyword evidence="2" id="KW-1185">Reference proteome</keyword>
<reference evidence="1" key="1">
    <citation type="submission" date="2018-11" db="EMBL/GenBank/DDBJ databases">
        <authorList>
            <consortium name="Pathogen Informatics"/>
        </authorList>
    </citation>
    <scope>NUCLEOTIDE SEQUENCE</scope>
</reference>
<evidence type="ECO:0000313" key="2">
    <source>
        <dbReference type="Proteomes" id="UP000784294"/>
    </source>
</evidence>
<comment type="caution">
    <text evidence="1">The sequence shown here is derived from an EMBL/GenBank/DDBJ whole genome shotgun (WGS) entry which is preliminary data.</text>
</comment>
<name>A0A448WW52_9PLAT</name>
<dbReference type="EMBL" id="CAAALY010052153">
    <property type="protein sequence ID" value="VEL21602.1"/>
    <property type="molecule type" value="Genomic_DNA"/>
</dbReference>
<gene>
    <name evidence="1" type="ORF">PXEA_LOCUS15042</name>
</gene>
<organism evidence="1 2">
    <name type="scientific">Protopolystoma xenopodis</name>
    <dbReference type="NCBI Taxonomy" id="117903"/>
    <lineage>
        <taxon>Eukaryota</taxon>
        <taxon>Metazoa</taxon>
        <taxon>Spiralia</taxon>
        <taxon>Lophotrochozoa</taxon>
        <taxon>Platyhelminthes</taxon>
        <taxon>Monogenea</taxon>
        <taxon>Polyopisthocotylea</taxon>
        <taxon>Polystomatidea</taxon>
        <taxon>Polystomatidae</taxon>
        <taxon>Protopolystoma</taxon>
    </lineage>
</organism>
<sequence length="75" mass="8442">MLRRRATSPLFALRVNDGPLDISGHQVPGPIFPMAKAANHLVMLLCDLLDMNRGECSYPTYIVISIFVFLLKINR</sequence>
<dbReference type="Proteomes" id="UP000784294">
    <property type="component" value="Unassembled WGS sequence"/>
</dbReference>
<dbReference type="AlphaFoldDB" id="A0A448WW52"/>
<proteinExistence type="predicted"/>
<accession>A0A448WW52</accession>
<protein>
    <submittedName>
        <fullName evidence="1">Uncharacterized protein</fullName>
    </submittedName>
</protein>
<evidence type="ECO:0000313" key="1">
    <source>
        <dbReference type="EMBL" id="VEL21602.1"/>
    </source>
</evidence>